<dbReference type="STRING" id="349521.HCH_00833"/>
<dbReference type="MEROPS" id="S09.B04"/>
<dbReference type="Pfam" id="PF12697">
    <property type="entry name" value="Abhydrolase_6"/>
    <property type="match status" value="1"/>
</dbReference>
<dbReference type="Gene3D" id="3.40.50.1820">
    <property type="entry name" value="alpha/beta hydrolase"/>
    <property type="match status" value="1"/>
</dbReference>
<dbReference type="Proteomes" id="UP000000238">
    <property type="component" value="Chromosome"/>
</dbReference>
<evidence type="ECO:0000313" key="3">
    <source>
        <dbReference type="Proteomes" id="UP000000238"/>
    </source>
</evidence>
<proteinExistence type="predicted"/>
<accession>Q2SNP8</accession>
<sequence>MKKFRRRIAFASGALVLALAAVWGAGGALSASVNHHIAPPPPALNAQTVQFDGVSGWYAPAAGQQCALLLHGVRSDRTSMIKRALFLQKSGYSSLLIDLQGHGETQGEQITFGYRESDNVKSAIAYLRTQRQCAKVAIIGVSLGGAASLLGQSPASADVYVLEAVYPNIEQAVSNRLSMRLGALGEWLTPLLTAQIPLRLGVSLDELRPEFAIKHITAPVLIITGTEDQHTTLTESQHLFDNAPEPKFLWLVKGAHHQDFHEYAPEEYESRVTRFLEQSLY</sequence>
<dbReference type="InterPro" id="IPR052920">
    <property type="entry name" value="DNA-binding_regulatory"/>
</dbReference>
<organism evidence="2 3">
    <name type="scientific">Hahella chejuensis (strain KCTC 2396)</name>
    <dbReference type="NCBI Taxonomy" id="349521"/>
    <lineage>
        <taxon>Bacteria</taxon>
        <taxon>Pseudomonadati</taxon>
        <taxon>Pseudomonadota</taxon>
        <taxon>Gammaproteobacteria</taxon>
        <taxon>Oceanospirillales</taxon>
        <taxon>Hahellaceae</taxon>
        <taxon>Hahella</taxon>
    </lineage>
</organism>
<dbReference type="InterPro" id="IPR000073">
    <property type="entry name" value="AB_hydrolase_1"/>
</dbReference>
<dbReference type="PANTHER" id="PTHR43358">
    <property type="entry name" value="ALPHA/BETA-HYDROLASE"/>
    <property type="match status" value="1"/>
</dbReference>
<name>Q2SNP8_HAHCH</name>
<evidence type="ECO:0000259" key="1">
    <source>
        <dbReference type="Pfam" id="PF12697"/>
    </source>
</evidence>
<evidence type="ECO:0000313" key="2">
    <source>
        <dbReference type="EMBL" id="ABC27726.1"/>
    </source>
</evidence>
<protein>
    <submittedName>
        <fullName evidence="2">Putative lipase</fullName>
    </submittedName>
</protein>
<dbReference type="AlphaFoldDB" id="Q2SNP8"/>
<dbReference type="EMBL" id="CP000155">
    <property type="protein sequence ID" value="ABC27726.1"/>
    <property type="molecule type" value="Genomic_DNA"/>
</dbReference>
<reference evidence="2 3" key="1">
    <citation type="journal article" date="2005" name="Nucleic Acids Res.">
        <title>Genomic blueprint of Hahella chejuensis, a marine microbe producing an algicidal agent.</title>
        <authorList>
            <person name="Jeong H."/>
            <person name="Yim J.H."/>
            <person name="Lee C."/>
            <person name="Choi S.-H."/>
            <person name="Park Y.K."/>
            <person name="Yoon S.H."/>
            <person name="Hur C.-G."/>
            <person name="Kang H.-Y."/>
            <person name="Kim D."/>
            <person name="Lee H.H."/>
            <person name="Park K.H."/>
            <person name="Park S.-H."/>
            <person name="Park H.-S."/>
            <person name="Lee H.K."/>
            <person name="Oh T.K."/>
            <person name="Kim J.F."/>
        </authorList>
    </citation>
    <scope>NUCLEOTIDE SEQUENCE [LARGE SCALE GENOMIC DNA]</scope>
    <source>
        <strain evidence="2 3">KCTC 2396</strain>
    </source>
</reference>
<feature type="domain" description="AB hydrolase-1" evidence="1">
    <location>
        <begin position="68"/>
        <end position="268"/>
    </location>
</feature>
<dbReference type="KEGG" id="hch:HCH_00833"/>
<dbReference type="HOGENOM" id="CLU_029375_6_2_6"/>
<dbReference type="eggNOG" id="COG1073">
    <property type="taxonomic scope" value="Bacteria"/>
</dbReference>
<dbReference type="OrthoDB" id="9798884at2"/>
<dbReference type="InterPro" id="IPR029058">
    <property type="entry name" value="AB_hydrolase_fold"/>
</dbReference>
<dbReference type="SUPFAM" id="SSF53474">
    <property type="entry name" value="alpha/beta-Hydrolases"/>
    <property type="match status" value="1"/>
</dbReference>
<keyword evidence="3" id="KW-1185">Reference proteome</keyword>
<gene>
    <name evidence="2" type="ordered locus">HCH_00833</name>
</gene>
<dbReference type="RefSeq" id="WP_011394803.1">
    <property type="nucleotide sequence ID" value="NC_007645.1"/>
</dbReference>
<dbReference type="PANTHER" id="PTHR43358:SF4">
    <property type="entry name" value="ALPHA_BETA HYDROLASE FOLD-1 DOMAIN-CONTAINING PROTEIN"/>
    <property type="match status" value="1"/>
</dbReference>